<protein>
    <recommendedName>
        <fullName evidence="3">Zinc ribbon domain-containing protein</fullName>
    </recommendedName>
</protein>
<reference evidence="1 2" key="1">
    <citation type="submission" date="2023-12" db="EMBL/GenBank/DDBJ databases">
        <title>Amycolatopsis sp. V23-08.</title>
        <authorList>
            <person name="Somphong A."/>
        </authorList>
    </citation>
    <scope>NUCLEOTIDE SEQUENCE [LARGE SCALE GENOMIC DNA]</scope>
    <source>
        <strain evidence="1 2">V23-08</strain>
    </source>
</reference>
<evidence type="ECO:0000313" key="1">
    <source>
        <dbReference type="EMBL" id="MEA5366078.1"/>
    </source>
</evidence>
<dbReference type="RefSeq" id="WP_323335070.1">
    <property type="nucleotide sequence ID" value="NZ_JAYFSI010000014.1"/>
</dbReference>
<sequence>MSGQPGPVNGNRFRLLQLLPDYLAHPEGFARPAPPAAPPLPLKFTCRACGEQVHPDATRCSRCLAKLYER</sequence>
<organism evidence="1 2">
    <name type="scientific">Amycolatopsis heterodermiae</name>
    <dbReference type="NCBI Taxonomy" id="3110235"/>
    <lineage>
        <taxon>Bacteria</taxon>
        <taxon>Bacillati</taxon>
        <taxon>Actinomycetota</taxon>
        <taxon>Actinomycetes</taxon>
        <taxon>Pseudonocardiales</taxon>
        <taxon>Pseudonocardiaceae</taxon>
        <taxon>Amycolatopsis</taxon>
    </lineage>
</organism>
<dbReference type="Gene3D" id="4.10.1060.50">
    <property type="match status" value="1"/>
</dbReference>
<evidence type="ECO:0000313" key="2">
    <source>
        <dbReference type="Proteomes" id="UP001304298"/>
    </source>
</evidence>
<keyword evidence="2" id="KW-1185">Reference proteome</keyword>
<dbReference type="InterPro" id="IPR038587">
    <property type="entry name" value="Ribosomal_eL40_sf"/>
</dbReference>
<dbReference type="EMBL" id="JAYFSI010000014">
    <property type="protein sequence ID" value="MEA5366078.1"/>
    <property type="molecule type" value="Genomic_DNA"/>
</dbReference>
<comment type="caution">
    <text evidence="1">The sequence shown here is derived from an EMBL/GenBank/DDBJ whole genome shotgun (WGS) entry which is preliminary data.</text>
</comment>
<proteinExistence type="predicted"/>
<gene>
    <name evidence="1" type="ORF">VA596_41580</name>
</gene>
<accession>A0ABU5RIS8</accession>
<evidence type="ECO:0008006" key="3">
    <source>
        <dbReference type="Google" id="ProtNLM"/>
    </source>
</evidence>
<dbReference type="Proteomes" id="UP001304298">
    <property type="component" value="Unassembled WGS sequence"/>
</dbReference>
<name>A0ABU5RIS8_9PSEU</name>